<keyword evidence="3" id="KW-0418">Kinase</keyword>
<evidence type="ECO:0000313" key="3">
    <source>
        <dbReference type="EMBL" id="MBM7632971.1"/>
    </source>
</evidence>
<name>A0ABS2PCX7_9BACL</name>
<proteinExistence type="inferred from homology"/>
<dbReference type="Gene3D" id="3.90.1200.10">
    <property type="match status" value="1"/>
</dbReference>
<dbReference type="SUPFAM" id="SSF56112">
    <property type="entry name" value="Protein kinase-like (PK-like)"/>
    <property type="match status" value="1"/>
</dbReference>
<gene>
    <name evidence="3" type="ORF">JOD17_002065</name>
</gene>
<evidence type="ECO:0000256" key="1">
    <source>
        <dbReference type="ARBA" id="ARBA00038240"/>
    </source>
</evidence>
<dbReference type="InterPro" id="IPR011009">
    <property type="entry name" value="Kinase-like_dom_sf"/>
</dbReference>
<evidence type="ECO:0000313" key="4">
    <source>
        <dbReference type="Proteomes" id="UP000741863"/>
    </source>
</evidence>
<comment type="similarity">
    <text evidence="1">Belongs to the pseudomonas-type ThrB family.</text>
</comment>
<dbReference type="InterPro" id="IPR050249">
    <property type="entry name" value="Pseudomonas-type_ThrB"/>
</dbReference>
<dbReference type="RefSeq" id="WP_204697460.1">
    <property type="nucleotide sequence ID" value="NZ_JAFBEC010000005.1"/>
</dbReference>
<dbReference type="Proteomes" id="UP000741863">
    <property type="component" value="Unassembled WGS sequence"/>
</dbReference>
<feature type="domain" description="Aminoglycoside phosphotransferase" evidence="2">
    <location>
        <begin position="24"/>
        <end position="227"/>
    </location>
</feature>
<accession>A0ABS2PCX7</accession>
<dbReference type="PANTHER" id="PTHR21064:SF6">
    <property type="entry name" value="AMINOGLYCOSIDE PHOSPHOTRANSFERASE DOMAIN-CONTAINING PROTEIN"/>
    <property type="match status" value="1"/>
</dbReference>
<keyword evidence="4" id="KW-1185">Reference proteome</keyword>
<keyword evidence="3" id="KW-0808">Transferase</keyword>
<dbReference type="PANTHER" id="PTHR21064">
    <property type="entry name" value="AMINOGLYCOSIDE PHOSPHOTRANSFERASE DOMAIN-CONTAINING PROTEIN-RELATED"/>
    <property type="match status" value="1"/>
</dbReference>
<evidence type="ECO:0000259" key="2">
    <source>
        <dbReference type="Pfam" id="PF01636"/>
    </source>
</evidence>
<organism evidence="3 4">
    <name type="scientific">Geomicrobium sediminis</name>
    <dbReference type="NCBI Taxonomy" id="1347788"/>
    <lineage>
        <taxon>Bacteria</taxon>
        <taxon>Bacillati</taxon>
        <taxon>Bacillota</taxon>
        <taxon>Bacilli</taxon>
        <taxon>Bacillales</taxon>
        <taxon>Geomicrobium</taxon>
    </lineage>
</organism>
<protein>
    <submittedName>
        <fullName evidence="3">Ser/Thr protein kinase RdoA (MazF antagonist)</fullName>
    </submittedName>
</protein>
<dbReference type="EMBL" id="JAFBEC010000005">
    <property type="protein sequence ID" value="MBM7632971.1"/>
    <property type="molecule type" value="Genomic_DNA"/>
</dbReference>
<reference evidence="3 4" key="1">
    <citation type="submission" date="2021-01" db="EMBL/GenBank/DDBJ databases">
        <title>Genomic Encyclopedia of Type Strains, Phase IV (KMG-IV): sequencing the most valuable type-strain genomes for metagenomic binning, comparative biology and taxonomic classification.</title>
        <authorList>
            <person name="Goeker M."/>
        </authorList>
    </citation>
    <scope>NUCLEOTIDE SEQUENCE [LARGE SCALE GENOMIC DNA]</scope>
    <source>
        <strain evidence="3 4">DSM 25540</strain>
    </source>
</reference>
<dbReference type="Pfam" id="PF01636">
    <property type="entry name" value="APH"/>
    <property type="match status" value="1"/>
</dbReference>
<dbReference type="GO" id="GO:0016301">
    <property type="term" value="F:kinase activity"/>
    <property type="evidence" value="ECO:0007669"/>
    <property type="project" value="UniProtKB-KW"/>
</dbReference>
<comment type="caution">
    <text evidence="3">The sequence shown here is derived from an EMBL/GenBank/DDBJ whole genome shotgun (WGS) entry which is preliminary data.</text>
</comment>
<dbReference type="InterPro" id="IPR002575">
    <property type="entry name" value="Aminoglycoside_PTrfase"/>
</dbReference>
<sequence>MNADIYREVQEAYGLKSAQFDCLGGYEDNVFVSEEDDVVIKFLDASRHSLEQLQQEVDWMQLMDRNGVHVPRSVLSKNDKAIERITGIEPCFYVTVTERIKATASKSFLNDSVLIERWGRTLGKMHAISKQHADWHSSYAPWDYDHCHRNFILTADQDVQSIWISYQDQLQALPKTKDTFGVVHHDLHHENLLLQNDDLYVLDFGDLRNSWYVYDIAIAVHTALENNRFRQFEEEHSYKLRFTETFLRGYERETLLIEESRALLPFFLKYRLVYSYMYFQHTLTDAKKLEVAQILNDMKNRIVTGGTTDS</sequence>